<feature type="domain" description="VWFA" evidence="12">
    <location>
        <begin position="92"/>
        <end position="265"/>
    </location>
</feature>
<organism evidence="13 14">
    <name type="scientific">Coemansia erecta</name>
    <dbReference type="NCBI Taxonomy" id="147472"/>
    <lineage>
        <taxon>Eukaryota</taxon>
        <taxon>Fungi</taxon>
        <taxon>Fungi incertae sedis</taxon>
        <taxon>Zoopagomycota</taxon>
        <taxon>Kickxellomycotina</taxon>
        <taxon>Kickxellomycetes</taxon>
        <taxon>Kickxellales</taxon>
        <taxon>Kickxellaceae</taxon>
        <taxon>Coemansia</taxon>
    </lineage>
</organism>
<sequence>MPSQNSKGKGKSNAEPADDDDAYIDIDDTGPEGLKGADGGYTWEEEYKRSWDVIQEDASGSIQSSITGISAQQKRKRRLRDTSVVQRGIMRHMVLVLDQSEGMSTRDIHPTRIQASVTALEQFIGEFFDQNPISQLAMVATKDGLAERMSELSGNPRDHVDVLRNVALAGEPSLQNALELGMHTLRAAPVHGEREIVCVFGSLTTCDPGDIEQTLGALKQAGVRVSMVHLAAEVHVFKRICRETGGEFSVAVDGEGLKEALMESVPPPAAVAGGRAVAEMVQMGFAAKAVGAVPTPCACHHELGFAGFICPRCRSKVCTLPTECDVCGLALVEAPHLARSYRHLFPEENFVERGEGEEANGVCFGCGRGKAGFQCPRCKQNYCLECDIFIHETLHNCPGCTVSVFVAVAAVVVVGQSANPQADQATPQSTAPLRGMAMYGGYGGWHGDEYGCCDHCCDHCCCCCHHKVPEVTVHVIQPPPTYIYDVTQTACYTEHHDCCGCPYVCGPTCIPQGEVLAPCNAGRKVAIENKCHEGCGGKAKH</sequence>
<keyword evidence="10" id="KW-0539">Nucleus</keyword>
<evidence type="ECO:0000313" key="14">
    <source>
        <dbReference type="Proteomes" id="UP001149813"/>
    </source>
</evidence>
<feature type="compositionally biased region" description="Acidic residues" evidence="11">
    <location>
        <begin position="16"/>
        <end position="30"/>
    </location>
</feature>
<evidence type="ECO:0000256" key="10">
    <source>
        <dbReference type="ARBA" id="ARBA00023242"/>
    </source>
</evidence>
<dbReference type="InterPro" id="IPR013087">
    <property type="entry name" value="Znf_C2H2_type"/>
</dbReference>
<keyword evidence="14" id="KW-1185">Reference proteome</keyword>
<dbReference type="Gene3D" id="3.30.40.10">
    <property type="entry name" value="Zinc/RING finger domain, C3HC4 (zinc finger)"/>
    <property type="match status" value="1"/>
</dbReference>
<dbReference type="OrthoDB" id="284275at2759"/>
<keyword evidence="9" id="KW-0234">DNA repair</keyword>
<dbReference type="InterPro" id="IPR036465">
    <property type="entry name" value="vWFA_dom_sf"/>
</dbReference>
<name>A0A9W8CUY9_9FUNG</name>
<dbReference type="InterPro" id="IPR004595">
    <property type="entry name" value="TFIIH_C1-like_dom"/>
</dbReference>
<keyword evidence="8" id="KW-0804">Transcription</keyword>
<keyword evidence="5" id="KW-0863">Zinc-finger</keyword>
<dbReference type="FunFam" id="3.40.50.410:FF:000015">
    <property type="entry name" value="General transcription factor IIH subunit 2"/>
    <property type="match status" value="1"/>
</dbReference>
<reference evidence="13" key="1">
    <citation type="submission" date="2022-07" db="EMBL/GenBank/DDBJ databases">
        <title>Phylogenomic reconstructions and comparative analyses of Kickxellomycotina fungi.</title>
        <authorList>
            <person name="Reynolds N.K."/>
            <person name="Stajich J.E."/>
            <person name="Barry K."/>
            <person name="Grigoriev I.V."/>
            <person name="Crous P."/>
            <person name="Smith M.E."/>
        </authorList>
    </citation>
    <scope>NUCLEOTIDE SEQUENCE</scope>
    <source>
        <strain evidence="13">NBRC 32514</strain>
    </source>
</reference>
<evidence type="ECO:0000256" key="5">
    <source>
        <dbReference type="ARBA" id="ARBA00022771"/>
    </source>
</evidence>
<dbReference type="GO" id="GO:0008270">
    <property type="term" value="F:zinc ion binding"/>
    <property type="evidence" value="ECO:0007669"/>
    <property type="project" value="UniProtKB-KW"/>
</dbReference>
<dbReference type="InterPro" id="IPR002035">
    <property type="entry name" value="VWF_A"/>
</dbReference>
<evidence type="ECO:0000256" key="9">
    <source>
        <dbReference type="ARBA" id="ARBA00023204"/>
    </source>
</evidence>
<dbReference type="GO" id="GO:0006357">
    <property type="term" value="P:regulation of transcription by RNA polymerase II"/>
    <property type="evidence" value="ECO:0007669"/>
    <property type="project" value="TreeGrafter"/>
</dbReference>
<evidence type="ECO:0000256" key="1">
    <source>
        <dbReference type="ARBA" id="ARBA00004123"/>
    </source>
</evidence>
<evidence type="ECO:0000256" key="2">
    <source>
        <dbReference type="ARBA" id="ARBA00006092"/>
    </source>
</evidence>
<dbReference type="SMART" id="SM01047">
    <property type="entry name" value="C1_4"/>
    <property type="match status" value="1"/>
</dbReference>
<proteinExistence type="inferred from homology"/>
<dbReference type="Proteomes" id="UP001149813">
    <property type="component" value="Unassembled WGS sequence"/>
</dbReference>
<dbReference type="SUPFAM" id="SSF57889">
    <property type="entry name" value="Cysteine-rich domain"/>
    <property type="match status" value="1"/>
</dbReference>
<dbReference type="InterPro" id="IPR007198">
    <property type="entry name" value="Ssl1-like"/>
</dbReference>
<dbReference type="CDD" id="cd19757">
    <property type="entry name" value="Bbox1"/>
    <property type="match status" value="1"/>
</dbReference>
<evidence type="ECO:0000256" key="7">
    <source>
        <dbReference type="ARBA" id="ARBA00023015"/>
    </source>
</evidence>
<dbReference type="InterPro" id="IPR012170">
    <property type="entry name" value="TFIIH_SSL1/p44"/>
</dbReference>
<dbReference type="PROSITE" id="PS00028">
    <property type="entry name" value="ZINC_FINGER_C2H2_1"/>
    <property type="match status" value="1"/>
</dbReference>
<feature type="region of interest" description="Disordered" evidence="11">
    <location>
        <begin position="1"/>
        <end position="40"/>
    </location>
</feature>
<keyword evidence="3" id="KW-0479">Metal-binding</keyword>
<keyword evidence="6" id="KW-0862">Zinc</keyword>
<comment type="similarity">
    <text evidence="2">Belongs to the GTF2H2 family.</text>
</comment>
<dbReference type="SUPFAM" id="SSF53300">
    <property type="entry name" value="vWA-like"/>
    <property type="match status" value="1"/>
</dbReference>
<evidence type="ECO:0000259" key="12">
    <source>
        <dbReference type="PROSITE" id="PS50234"/>
    </source>
</evidence>
<accession>A0A9W8CUY9</accession>
<comment type="subcellular location">
    <subcellularLocation>
        <location evidence="1">Nucleus</location>
    </subcellularLocation>
</comment>
<evidence type="ECO:0000256" key="4">
    <source>
        <dbReference type="ARBA" id="ARBA00022763"/>
    </source>
</evidence>
<dbReference type="Pfam" id="PF04056">
    <property type="entry name" value="Ssl1"/>
    <property type="match status" value="1"/>
</dbReference>
<evidence type="ECO:0000256" key="3">
    <source>
        <dbReference type="ARBA" id="ARBA00022723"/>
    </source>
</evidence>
<dbReference type="PANTHER" id="PTHR12695">
    <property type="entry name" value="GENERAL TRANSCRIPTION FACTOR IIH SUBUNIT 2"/>
    <property type="match status" value="1"/>
</dbReference>
<evidence type="ECO:0000256" key="11">
    <source>
        <dbReference type="SAM" id="MobiDB-lite"/>
    </source>
</evidence>
<keyword evidence="4" id="KW-0227">DNA damage</keyword>
<dbReference type="PROSITE" id="PS50234">
    <property type="entry name" value="VWFA"/>
    <property type="match status" value="1"/>
</dbReference>
<evidence type="ECO:0000256" key="8">
    <source>
        <dbReference type="ARBA" id="ARBA00023163"/>
    </source>
</evidence>
<dbReference type="GO" id="GO:0000439">
    <property type="term" value="C:transcription factor TFIIH core complex"/>
    <property type="evidence" value="ECO:0007669"/>
    <property type="project" value="InterPro"/>
</dbReference>
<evidence type="ECO:0000256" key="6">
    <source>
        <dbReference type="ARBA" id="ARBA00022833"/>
    </source>
</evidence>
<dbReference type="PANTHER" id="PTHR12695:SF2">
    <property type="entry name" value="GENERAL TRANSCRIPTION FACTOR IIH SUBUNIT 2-RELATED"/>
    <property type="match status" value="1"/>
</dbReference>
<protein>
    <recommendedName>
        <fullName evidence="12">VWFA domain-containing protein</fullName>
    </recommendedName>
</protein>
<keyword evidence="7" id="KW-0805">Transcription regulation</keyword>
<dbReference type="GO" id="GO:0005675">
    <property type="term" value="C:transcription factor TFIIH holo complex"/>
    <property type="evidence" value="ECO:0007669"/>
    <property type="project" value="TreeGrafter"/>
</dbReference>
<dbReference type="EMBL" id="JANBOJ010000023">
    <property type="protein sequence ID" value="KAJ1724693.1"/>
    <property type="molecule type" value="Genomic_DNA"/>
</dbReference>
<dbReference type="GO" id="GO:0006289">
    <property type="term" value="P:nucleotide-excision repair"/>
    <property type="evidence" value="ECO:0007669"/>
    <property type="project" value="InterPro"/>
</dbReference>
<dbReference type="NCBIfam" id="TIGR00622">
    <property type="entry name" value="ssl1"/>
    <property type="match status" value="1"/>
</dbReference>
<dbReference type="AlphaFoldDB" id="A0A9W8CUY9"/>
<dbReference type="InterPro" id="IPR046349">
    <property type="entry name" value="C1-like_sf"/>
</dbReference>
<dbReference type="SMART" id="SM00327">
    <property type="entry name" value="VWA"/>
    <property type="match status" value="1"/>
</dbReference>
<comment type="caution">
    <text evidence="13">The sequence shown here is derived from an EMBL/GenBank/DDBJ whole genome shotgun (WGS) entry which is preliminary data.</text>
</comment>
<dbReference type="Gene3D" id="3.40.50.410">
    <property type="entry name" value="von Willebrand factor, type A domain"/>
    <property type="match status" value="1"/>
</dbReference>
<gene>
    <name evidence="13" type="ORF">LPJ53_001054</name>
</gene>
<dbReference type="InterPro" id="IPR013083">
    <property type="entry name" value="Znf_RING/FYVE/PHD"/>
</dbReference>
<evidence type="ECO:0000313" key="13">
    <source>
        <dbReference type="EMBL" id="KAJ1724693.1"/>
    </source>
</evidence>
<dbReference type="Pfam" id="PF07975">
    <property type="entry name" value="C1_4"/>
    <property type="match status" value="1"/>
</dbReference>
<dbReference type="GO" id="GO:0006351">
    <property type="term" value="P:DNA-templated transcription"/>
    <property type="evidence" value="ECO:0007669"/>
    <property type="project" value="InterPro"/>
</dbReference>